<evidence type="ECO:0000259" key="1">
    <source>
        <dbReference type="Pfam" id="PF01526"/>
    </source>
</evidence>
<keyword evidence="3" id="KW-1185">Reference proteome</keyword>
<dbReference type="STRING" id="52441.SAMN05216302_10893"/>
<reference evidence="3" key="1">
    <citation type="submission" date="2016-10" db="EMBL/GenBank/DDBJ databases">
        <authorList>
            <person name="Varghese N."/>
            <person name="Submissions S."/>
        </authorList>
    </citation>
    <scope>NUCLEOTIDE SEQUENCE [LARGE SCALE GENOMIC DNA]</scope>
    <source>
        <strain evidence="3">Nm69</strain>
    </source>
</reference>
<name>A0A1I4HMK2_9PROT</name>
<dbReference type="InterPro" id="IPR002513">
    <property type="entry name" value="Tn3_Tnp_DDE_dom"/>
</dbReference>
<gene>
    <name evidence="2" type="ORF">SAMN05216302_10893</name>
</gene>
<dbReference type="Pfam" id="PF01526">
    <property type="entry name" value="DDE_Tnp_Tn3"/>
    <property type="match status" value="1"/>
</dbReference>
<dbReference type="RefSeq" id="WP_090703860.1">
    <property type="nucleotide sequence ID" value="NZ_FOSP01000089.1"/>
</dbReference>
<dbReference type="EMBL" id="FOSP01000089">
    <property type="protein sequence ID" value="SFL42751.1"/>
    <property type="molecule type" value="Genomic_DNA"/>
</dbReference>
<dbReference type="AlphaFoldDB" id="A0A1I4HMK2"/>
<protein>
    <submittedName>
        <fullName evidence="2">Tn3 transposase DDE domain-containing protein</fullName>
    </submittedName>
</protein>
<evidence type="ECO:0000313" key="3">
    <source>
        <dbReference type="Proteomes" id="UP000199533"/>
    </source>
</evidence>
<sequence>MLISELFCAVWRKISAESGASNMELVDHIDNERVEQEITEVCNRLIKNSSICWNYLYLAHQLVKVNNKEERENLRQIIMRHSPMAWVHINMLGEYDFSDENLKDSTGILPLKSAA</sequence>
<evidence type="ECO:0000313" key="2">
    <source>
        <dbReference type="EMBL" id="SFL42751.1"/>
    </source>
</evidence>
<dbReference type="GO" id="GO:0004803">
    <property type="term" value="F:transposase activity"/>
    <property type="evidence" value="ECO:0007669"/>
    <property type="project" value="InterPro"/>
</dbReference>
<organism evidence="2 3">
    <name type="scientific">Nitrosomonas aestuarii</name>
    <dbReference type="NCBI Taxonomy" id="52441"/>
    <lineage>
        <taxon>Bacteria</taxon>
        <taxon>Pseudomonadati</taxon>
        <taxon>Pseudomonadota</taxon>
        <taxon>Betaproteobacteria</taxon>
        <taxon>Nitrosomonadales</taxon>
        <taxon>Nitrosomonadaceae</taxon>
        <taxon>Nitrosomonas</taxon>
    </lineage>
</organism>
<dbReference type="Proteomes" id="UP000199533">
    <property type="component" value="Unassembled WGS sequence"/>
</dbReference>
<accession>A0A1I4HMK2</accession>
<dbReference type="GO" id="GO:0006313">
    <property type="term" value="P:DNA transposition"/>
    <property type="evidence" value="ECO:0007669"/>
    <property type="project" value="InterPro"/>
</dbReference>
<dbReference type="OrthoDB" id="5292689at2"/>
<proteinExistence type="predicted"/>
<feature type="domain" description="Tn3 transposase DDE" evidence="1">
    <location>
        <begin position="30"/>
        <end position="95"/>
    </location>
</feature>